<dbReference type="SUPFAM" id="SSF46785">
    <property type="entry name" value="Winged helix' DNA-binding domain"/>
    <property type="match status" value="1"/>
</dbReference>
<dbReference type="EMBL" id="CP002780">
    <property type="protein sequence ID" value="AEG60684.1"/>
    <property type="molecule type" value="Genomic_DNA"/>
</dbReference>
<dbReference type="Pfam" id="PF02082">
    <property type="entry name" value="Rrf2"/>
    <property type="match status" value="1"/>
</dbReference>
<dbReference type="GO" id="GO:0005829">
    <property type="term" value="C:cytosol"/>
    <property type="evidence" value="ECO:0007669"/>
    <property type="project" value="TreeGrafter"/>
</dbReference>
<dbReference type="KEGG" id="dru:Desru_2445"/>
<dbReference type="PANTHER" id="PTHR33221">
    <property type="entry name" value="WINGED HELIX-TURN-HELIX TRANSCRIPTIONAL REGULATOR, RRF2 FAMILY"/>
    <property type="match status" value="1"/>
</dbReference>
<dbReference type="NCBIfam" id="TIGR00738">
    <property type="entry name" value="rrf2_super"/>
    <property type="match status" value="1"/>
</dbReference>
<dbReference type="AlphaFoldDB" id="F6DN95"/>
<protein>
    <submittedName>
        <fullName evidence="1">Transcriptional regulator, Rrf2 family</fullName>
    </submittedName>
</protein>
<evidence type="ECO:0000313" key="2">
    <source>
        <dbReference type="Proteomes" id="UP000009234"/>
    </source>
</evidence>
<evidence type="ECO:0000313" key="1">
    <source>
        <dbReference type="EMBL" id="AEG60684.1"/>
    </source>
</evidence>
<dbReference type="Proteomes" id="UP000009234">
    <property type="component" value="Chromosome"/>
</dbReference>
<dbReference type="STRING" id="696281.Desru_2445"/>
<dbReference type="InterPro" id="IPR030489">
    <property type="entry name" value="TR_Rrf2-type_CS"/>
</dbReference>
<accession>F6DN95</accession>
<dbReference type="InterPro" id="IPR036390">
    <property type="entry name" value="WH_DNA-bd_sf"/>
</dbReference>
<dbReference type="OrthoDB" id="9808360at2"/>
<dbReference type="PROSITE" id="PS51197">
    <property type="entry name" value="HTH_RRF2_2"/>
    <property type="match status" value="1"/>
</dbReference>
<dbReference type="GO" id="GO:0003700">
    <property type="term" value="F:DNA-binding transcription factor activity"/>
    <property type="evidence" value="ECO:0007669"/>
    <property type="project" value="TreeGrafter"/>
</dbReference>
<dbReference type="PROSITE" id="PS01332">
    <property type="entry name" value="HTH_RRF2_1"/>
    <property type="match status" value="1"/>
</dbReference>
<dbReference type="RefSeq" id="WP_013842440.1">
    <property type="nucleotide sequence ID" value="NC_015589.1"/>
</dbReference>
<organism evidence="1 2">
    <name type="scientific">Desulforamulus ruminis (strain ATCC 23193 / DSM 2154 / NCIMB 8452 / DL)</name>
    <name type="common">Desulfotomaculum ruminis</name>
    <dbReference type="NCBI Taxonomy" id="696281"/>
    <lineage>
        <taxon>Bacteria</taxon>
        <taxon>Bacillati</taxon>
        <taxon>Bacillota</taxon>
        <taxon>Clostridia</taxon>
        <taxon>Eubacteriales</taxon>
        <taxon>Peptococcaceae</taxon>
        <taxon>Desulforamulus</taxon>
    </lineage>
</organism>
<proteinExistence type="predicted"/>
<dbReference type="Gene3D" id="1.10.10.10">
    <property type="entry name" value="Winged helix-like DNA-binding domain superfamily/Winged helix DNA-binding domain"/>
    <property type="match status" value="1"/>
</dbReference>
<dbReference type="HOGENOM" id="CLU_107144_1_3_9"/>
<dbReference type="InterPro" id="IPR036388">
    <property type="entry name" value="WH-like_DNA-bd_sf"/>
</dbReference>
<gene>
    <name evidence="1" type="ordered locus">Desru_2445</name>
</gene>
<reference evidence="1 2" key="2">
    <citation type="journal article" date="2012" name="Stand. Genomic Sci.">
        <title>Complete genome sequence of the sulfate-reducing firmicute Desulfotomaculum ruminis type strain (DL(T)).</title>
        <authorList>
            <person name="Spring S."/>
            <person name="Visser M."/>
            <person name="Lu M."/>
            <person name="Copeland A."/>
            <person name="Lapidus A."/>
            <person name="Lucas S."/>
            <person name="Cheng J.F."/>
            <person name="Han C."/>
            <person name="Tapia R."/>
            <person name="Goodwin L.A."/>
            <person name="Pitluck S."/>
            <person name="Ivanova N."/>
            <person name="Land M."/>
            <person name="Hauser L."/>
            <person name="Larimer F."/>
            <person name="Rohde M."/>
            <person name="Goker M."/>
            <person name="Detter J.C."/>
            <person name="Kyrpides N.C."/>
            <person name="Woyke T."/>
            <person name="Schaap P.J."/>
            <person name="Plugge C.M."/>
            <person name="Muyzer G."/>
            <person name="Kuever J."/>
            <person name="Pereira I.A."/>
            <person name="Parshina S.N."/>
            <person name="Bernier-Latmani R."/>
            <person name="Stams A.J."/>
            <person name="Klenk H.P."/>
        </authorList>
    </citation>
    <scope>NUCLEOTIDE SEQUENCE [LARGE SCALE GENOMIC DNA]</scope>
    <source>
        <strain evidence="2">ATCC 23193 / DSM 2154 / NCIB 8452 / DL</strain>
    </source>
</reference>
<reference evidence="2" key="1">
    <citation type="submission" date="2011-05" db="EMBL/GenBank/DDBJ databases">
        <title>Complete sequence of Desulfotomaculum ruminis DSM 2154.</title>
        <authorList>
            <person name="Lucas S."/>
            <person name="Copeland A."/>
            <person name="Lapidus A."/>
            <person name="Cheng J.-F."/>
            <person name="Goodwin L."/>
            <person name="Pitluck S."/>
            <person name="Lu M."/>
            <person name="Detter J.C."/>
            <person name="Han C."/>
            <person name="Tapia R."/>
            <person name="Land M."/>
            <person name="Hauser L."/>
            <person name="Kyrpides N."/>
            <person name="Ivanova N."/>
            <person name="Mikhailova N."/>
            <person name="Pagani I."/>
            <person name="Stams A.J.M."/>
            <person name="Plugge C.M."/>
            <person name="Muyzer G."/>
            <person name="Kuever J."/>
            <person name="Parshina S.N."/>
            <person name="Ivanova A.E."/>
            <person name="Nazina T.N."/>
            <person name="Brambilla E."/>
            <person name="Spring S."/>
            <person name="Klenk H.-P."/>
            <person name="Woyke T."/>
        </authorList>
    </citation>
    <scope>NUCLEOTIDE SEQUENCE [LARGE SCALE GENOMIC DNA]</scope>
    <source>
        <strain evidence="2">ATCC 23193 / DSM 2154 / NCIB 8452 / DL</strain>
    </source>
</reference>
<sequence>MQFNQATDYAFRVVLYLASLPPGEIVSAQAIASREQIPMRFLQKIMRSLVKAGLILSHRGVAGGFSLAKAPGEISLLNVVEVMEGPVCINRCFVDEDYCTKNWAGHCPVHQALAGIQSTMIRELGRHNFADLANPK</sequence>
<dbReference type="InterPro" id="IPR000944">
    <property type="entry name" value="Tscrpt_reg_Rrf2"/>
</dbReference>
<name>F6DN95_DESRL</name>
<dbReference type="eggNOG" id="COG1959">
    <property type="taxonomic scope" value="Bacteria"/>
</dbReference>
<dbReference type="PANTHER" id="PTHR33221:SF2">
    <property type="entry name" value="TRANSCRIPTIONAL REGULATOR"/>
    <property type="match status" value="1"/>
</dbReference>
<keyword evidence="2" id="KW-1185">Reference proteome</keyword>